<accession>A0A5J4X4F6</accession>
<dbReference type="GO" id="GO:0048015">
    <property type="term" value="P:phosphatidylinositol-mediated signaling"/>
    <property type="evidence" value="ECO:0007669"/>
    <property type="project" value="TreeGrafter"/>
</dbReference>
<reference evidence="4 5" key="1">
    <citation type="submission" date="2019-03" db="EMBL/GenBank/DDBJ databases">
        <title>Single cell metagenomics reveals metabolic interactions within the superorganism composed of flagellate Streblomastix strix and complex community of Bacteroidetes bacteria on its surface.</title>
        <authorList>
            <person name="Treitli S.C."/>
            <person name="Kolisko M."/>
            <person name="Husnik F."/>
            <person name="Keeling P."/>
            <person name="Hampl V."/>
        </authorList>
    </citation>
    <scope>NUCLEOTIDE SEQUENCE [LARGE SCALE GENOMIC DNA]</scope>
    <source>
        <strain evidence="4">ST1C</strain>
    </source>
</reference>
<dbReference type="OrthoDB" id="67688at2759"/>
<keyword evidence="2 4" id="KW-0418">Kinase</keyword>
<dbReference type="SUPFAM" id="SSF56112">
    <property type="entry name" value="Protein kinase-like (PK-like)"/>
    <property type="match status" value="1"/>
</dbReference>
<dbReference type="Gene3D" id="1.10.1070.11">
    <property type="entry name" value="Phosphatidylinositol 3-/4-kinase, catalytic domain"/>
    <property type="match status" value="1"/>
</dbReference>
<dbReference type="InterPro" id="IPR018936">
    <property type="entry name" value="PI3/4_kinase_CS"/>
</dbReference>
<dbReference type="InterPro" id="IPR015433">
    <property type="entry name" value="PI3/4_kinase"/>
</dbReference>
<feature type="domain" description="PI3K/PI4K catalytic" evidence="3">
    <location>
        <begin position="1"/>
        <end position="225"/>
    </location>
</feature>
<dbReference type="PANTHER" id="PTHR10048">
    <property type="entry name" value="PHOSPHATIDYLINOSITOL KINASE"/>
    <property type="match status" value="1"/>
</dbReference>
<sequence length="507" mass="57932">MDSILKEENLDLRIVTFKVQPISTKPPRGLIEFVPSMTIDQIKLISRYQKKLENYYIEKAPDPSTRYKFSPAVMENIVRSIAGYCVITYIIGVGDRHQDNLLMTEDGRLFHVDFAYLLGKNNKIMPSPMKLSSEMVDYTAMSIKIPDVICSELPSQNVSIEFYKFRIAALLELCVTSIILQSGKYSSHEWQVSMLRAGWLNLHAEFYEWQIAQQKRDPESVHQTKEQFFVPIDPPSIVVFGSPYLNLFYYHLPKPTLPGIYFRNYDQIDFNEENHSNQNKSINDDIDSQSFIPLFSPYIISLTRLINHGLICSSGLLRYHSVRTSSALLEIMCDAAQSDSGIECFGGIEGNSPSLFDLAIYLAFGVFKSCISVGRLCLQYQVQSNVFSRIGFGSLVQRVQYLRESSTRIDVEKVSLPFLLLQALPATVLNVEDINSQSRRMINMQLSPTEVHTQSKQLPSSSPFFFFYPSLISGYYRLYIHRNYVALYTLISPRPPPNAASEFFEAQ</sequence>
<keyword evidence="1" id="KW-0808">Transferase</keyword>
<dbReference type="InterPro" id="IPR036940">
    <property type="entry name" value="PI3/4_kinase_cat_sf"/>
</dbReference>
<evidence type="ECO:0000313" key="4">
    <source>
        <dbReference type="EMBL" id="KAA6402187.1"/>
    </source>
</evidence>
<dbReference type="GO" id="GO:0034271">
    <property type="term" value="C:phosphatidylinositol 3-kinase complex, class III, type I"/>
    <property type="evidence" value="ECO:0007669"/>
    <property type="project" value="TreeGrafter"/>
</dbReference>
<dbReference type="EMBL" id="SNRW01000274">
    <property type="protein sequence ID" value="KAA6402187.1"/>
    <property type="molecule type" value="Genomic_DNA"/>
</dbReference>
<dbReference type="AlphaFoldDB" id="A0A5J4X4F6"/>
<dbReference type="InterPro" id="IPR011009">
    <property type="entry name" value="Kinase-like_dom_sf"/>
</dbReference>
<proteinExistence type="predicted"/>
<dbReference type="PROSITE" id="PS00916">
    <property type="entry name" value="PI3_4_KINASE_2"/>
    <property type="match status" value="1"/>
</dbReference>
<dbReference type="GO" id="GO:0005777">
    <property type="term" value="C:peroxisome"/>
    <property type="evidence" value="ECO:0007669"/>
    <property type="project" value="TreeGrafter"/>
</dbReference>
<comment type="caution">
    <text evidence="4">The sequence shown here is derived from an EMBL/GenBank/DDBJ whole genome shotgun (WGS) entry which is preliminary data.</text>
</comment>
<evidence type="ECO:0000256" key="2">
    <source>
        <dbReference type="ARBA" id="ARBA00022777"/>
    </source>
</evidence>
<evidence type="ECO:0000256" key="1">
    <source>
        <dbReference type="ARBA" id="ARBA00022679"/>
    </source>
</evidence>
<dbReference type="GO" id="GO:0000407">
    <property type="term" value="C:phagophore assembly site"/>
    <property type="evidence" value="ECO:0007669"/>
    <property type="project" value="TreeGrafter"/>
</dbReference>
<dbReference type="GO" id="GO:0005768">
    <property type="term" value="C:endosome"/>
    <property type="evidence" value="ECO:0007669"/>
    <property type="project" value="TreeGrafter"/>
</dbReference>
<dbReference type="PANTHER" id="PTHR10048:SF7">
    <property type="entry name" value="PHOSPHATIDYLINOSITOL 3-KINASE CATALYTIC SUBUNIT TYPE 3"/>
    <property type="match status" value="1"/>
</dbReference>
<dbReference type="Pfam" id="PF00454">
    <property type="entry name" value="PI3_PI4_kinase"/>
    <property type="match status" value="1"/>
</dbReference>
<dbReference type="SMART" id="SM00146">
    <property type="entry name" value="PI3Kc"/>
    <property type="match status" value="1"/>
</dbReference>
<name>A0A5J4X4F6_9EUKA</name>
<organism evidence="4 5">
    <name type="scientific">Streblomastix strix</name>
    <dbReference type="NCBI Taxonomy" id="222440"/>
    <lineage>
        <taxon>Eukaryota</taxon>
        <taxon>Metamonada</taxon>
        <taxon>Preaxostyla</taxon>
        <taxon>Oxymonadida</taxon>
        <taxon>Streblomastigidae</taxon>
        <taxon>Streblomastix</taxon>
    </lineage>
</organism>
<dbReference type="GO" id="GO:0034272">
    <property type="term" value="C:phosphatidylinositol 3-kinase complex, class III, type II"/>
    <property type="evidence" value="ECO:0007669"/>
    <property type="project" value="TreeGrafter"/>
</dbReference>
<evidence type="ECO:0000259" key="3">
    <source>
        <dbReference type="PROSITE" id="PS50290"/>
    </source>
</evidence>
<dbReference type="Proteomes" id="UP000324800">
    <property type="component" value="Unassembled WGS sequence"/>
</dbReference>
<protein>
    <submittedName>
        <fullName evidence="4">Putative phosphatidylinositol 3-kinase</fullName>
    </submittedName>
</protein>
<dbReference type="GO" id="GO:0006897">
    <property type="term" value="P:endocytosis"/>
    <property type="evidence" value="ECO:0007669"/>
    <property type="project" value="TreeGrafter"/>
</dbReference>
<gene>
    <name evidence="4" type="ORF">EZS28_002282</name>
</gene>
<dbReference type="GO" id="GO:0000045">
    <property type="term" value="P:autophagosome assembly"/>
    <property type="evidence" value="ECO:0007669"/>
    <property type="project" value="TreeGrafter"/>
</dbReference>
<dbReference type="PROSITE" id="PS50290">
    <property type="entry name" value="PI3_4_KINASE_3"/>
    <property type="match status" value="1"/>
</dbReference>
<dbReference type="InterPro" id="IPR000403">
    <property type="entry name" value="PI3/4_kinase_cat_dom"/>
</dbReference>
<dbReference type="GO" id="GO:0016303">
    <property type="term" value="F:1-phosphatidylinositol-3-kinase activity"/>
    <property type="evidence" value="ECO:0007669"/>
    <property type="project" value="TreeGrafter"/>
</dbReference>
<evidence type="ECO:0000313" key="5">
    <source>
        <dbReference type="Proteomes" id="UP000324800"/>
    </source>
</evidence>